<accession>A0A6A6CJ84</accession>
<dbReference type="EMBL" id="ML993597">
    <property type="protein sequence ID" value="KAF2166260.1"/>
    <property type="molecule type" value="Genomic_DNA"/>
</dbReference>
<evidence type="ECO:0000313" key="2">
    <source>
        <dbReference type="EMBL" id="KAF2166260.1"/>
    </source>
</evidence>
<evidence type="ECO:0000313" key="3">
    <source>
        <dbReference type="Proteomes" id="UP000799537"/>
    </source>
</evidence>
<keyword evidence="1" id="KW-0812">Transmembrane</keyword>
<dbReference type="AlphaFoldDB" id="A0A6A6CJ84"/>
<sequence length="340" mass="38515">MPEKREPGRGRSEWAGLLLKPLLLYRHDSKMFRLPLVGGRLVESFRYAPTGESEVLCWISIDDAELQYCLKHLEWEPQEAIIVVERSSINLLIDRDMPSRGFCLLATNPPIEDRSPEATIYVGPVTWGPASEAGNSSFDDTDREVPLVSHVPIRTQKPILIASDISHWTKLPPSRSRRLRTLKQIVIAQTMVIVLATLGYAIAALINNSDGGTTSSISYSEVYDLLDQTQHCLETTCVRLYLRVSLPQWCAPLAAVVFLCWILSTIRYAVLLLLMYSIQSEVDVSQKWWRQFLTIFEILRVSEVPWYKRPQFVILKVVAKGMGLVAGRSKTRDVARTKGM</sequence>
<feature type="transmembrane region" description="Helical" evidence="1">
    <location>
        <begin position="185"/>
        <end position="206"/>
    </location>
</feature>
<dbReference type="Proteomes" id="UP000799537">
    <property type="component" value="Unassembled WGS sequence"/>
</dbReference>
<proteinExistence type="predicted"/>
<feature type="transmembrane region" description="Helical" evidence="1">
    <location>
        <begin position="253"/>
        <end position="278"/>
    </location>
</feature>
<name>A0A6A6CJ84_ZASCE</name>
<dbReference type="RefSeq" id="XP_033667149.1">
    <property type="nucleotide sequence ID" value="XM_033806798.1"/>
</dbReference>
<keyword evidence="1" id="KW-0472">Membrane</keyword>
<organism evidence="2 3">
    <name type="scientific">Zasmidium cellare ATCC 36951</name>
    <dbReference type="NCBI Taxonomy" id="1080233"/>
    <lineage>
        <taxon>Eukaryota</taxon>
        <taxon>Fungi</taxon>
        <taxon>Dikarya</taxon>
        <taxon>Ascomycota</taxon>
        <taxon>Pezizomycotina</taxon>
        <taxon>Dothideomycetes</taxon>
        <taxon>Dothideomycetidae</taxon>
        <taxon>Mycosphaerellales</taxon>
        <taxon>Mycosphaerellaceae</taxon>
        <taxon>Zasmidium</taxon>
    </lineage>
</organism>
<dbReference type="GeneID" id="54560070"/>
<evidence type="ECO:0000256" key="1">
    <source>
        <dbReference type="SAM" id="Phobius"/>
    </source>
</evidence>
<protein>
    <submittedName>
        <fullName evidence="2">Uncharacterized protein</fullName>
    </submittedName>
</protein>
<keyword evidence="1" id="KW-1133">Transmembrane helix</keyword>
<gene>
    <name evidence="2" type="ORF">M409DRAFT_23452</name>
</gene>
<keyword evidence="3" id="KW-1185">Reference proteome</keyword>
<reference evidence="2" key="1">
    <citation type="journal article" date="2020" name="Stud. Mycol.">
        <title>101 Dothideomycetes genomes: a test case for predicting lifestyles and emergence of pathogens.</title>
        <authorList>
            <person name="Haridas S."/>
            <person name="Albert R."/>
            <person name="Binder M."/>
            <person name="Bloem J."/>
            <person name="Labutti K."/>
            <person name="Salamov A."/>
            <person name="Andreopoulos B."/>
            <person name="Baker S."/>
            <person name="Barry K."/>
            <person name="Bills G."/>
            <person name="Bluhm B."/>
            <person name="Cannon C."/>
            <person name="Castanera R."/>
            <person name="Culley D."/>
            <person name="Daum C."/>
            <person name="Ezra D."/>
            <person name="Gonzalez J."/>
            <person name="Henrissat B."/>
            <person name="Kuo A."/>
            <person name="Liang C."/>
            <person name="Lipzen A."/>
            <person name="Lutzoni F."/>
            <person name="Magnuson J."/>
            <person name="Mondo S."/>
            <person name="Nolan M."/>
            <person name="Ohm R."/>
            <person name="Pangilinan J."/>
            <person name="Park H.-J."/>
            <person name="Ramirez L."/>
            <person name="Alfaro M."/>
            <person name="Sun H."/>
            <person name="Tritt A."/>
            <person name="Yoshinaga Y."/>
            <person name="Zwiers L.-H."/>
            <person name="Turgeon B."/>
            <person name="Goodwin S."/>
            <person name="Spatafora J."/>
            <person name="Crous P."/>
            <person name="Grigoriev I."/>
        </authorList>
    </citation>
    <scope>NUCLEOTIDE SEQUENCE</scope>
    <source>
        <strain evidence="2">ATCC 36951</strain>
    </source>
</reference>